<dbReference type="HAMAP" id="MF_01954">
    <property type="entry name" value="Urease_beta"/>
    <property type="match status" value="1"/>
</dbReference>
<dbReference type="NCBIfam" id="NF009682">
    <property type="entry name" value="PRK13203.1"/>
    <property type="match status" value="1"/>
</dbReference>
<organism evidence="5 6">
    <name type="scientific">Streptomyces gulbargensis</name>
    <dbReference type="NCBI Taxonomy" id="364901"/>
    <lineage>
        <taxon>Bacteria</taxon>
        <taxon>Bacillati</taxon>
        <taxon>Actinomycetota</taxon>
        <taxon>Actinomycetes</taxon>
        <taxon>Kitasatosporales</taxon>
        <taxon>Streptomycetaceae</taxon>
        <taxon>Streptomyces</taxon>
    </lineage>
</organism>
<comment type="pathway">
    <text evidence="3">Nitrogen metabolism; urea degradation; CO(2) and NH(3) from urea (urease route): step 1/1.</text>
</comment>
<gene>
    <name evidence="3" type="primary">ureB</name>
    <name evidence="5" type="ORF">GCM10022244_40200</name>
</gene>
<keyword evidence="1 3" id="KW-0378">Hydrolase</keyword>
<dbReference type="Pfam" id="PF00699">
    <property type="entry name" value="Urease_beta"/>
    <property type="match status" value="1"/>
</dbReference>
<dbReference type="Gene3D" id="2.10.150.10">
    <property type="entry name" value="Urease, beta subunit"/>
    <property type="match status" value="1"/>
</dbReference>
<dbReference type="InterPro" id="IPR050069">
    <property type="entry name" value="Urease_subunit"/>
</dbReference>
<keyword evidence="6" id="KW-1185">Reference proteome</keyword>
<dbReference type="PANTHER" id="PTHR33569">
    <property type="entry name" value="UREASE"/>
    <property type="match status" value="1"/>
</dbReference>
<comment type="catalytic activity">
    <reaction evidence="2 3">
        <text>urea + 2 H2O + H(+) = hydrogencarbonate + 2 NH4(+)</text>
        <dbReference type="Rhea" id="RHEA:20557"/>
        <dbReference type="ChEBI" id="CHEBI:15377"/>
        <dbReference type="ChEBI" id="CHEBI:15378"/>
        <dbReference type="ChEBI" id="CHEBI:16199"/>
        <dbReference type="ChEBI" id="CHEBI:17544"/>
        <dbReference type="ChEBI" id="CHEBI:28938"/>
        <dbReference type="EC" id="3.5.1.5"/>
    </reaction>
</comment>
<reference evidence="6" key="1">
    <citation type="journal article" date="2019" name="Int. J. Syst. Evol. Microbiol.">
        <title>The Global Catalogue of Microorganisms (GCM) 10K type strain sequencing project: providing services to taxonomists for standard genome sequencing and annotation.</title>
        <authorList>
            <consortium name="The Broad Institute Genomics Platform"/>
            <consortium name="The Broad Institute Genome Sequencing Center for Infectious Disease"/>
            <person name="Wu L."/>
            <person name="Ma J."/>
        </authorList>
    </citation>
    <scope>NUCLEOTIDE SEQUENCE [LARGE SCALE GENOMIC DNA]</scope>
    <source>
        <strain evidence="6">JCM 16956</strain>
    </source>
</reference>
<evidence type="ECO:0000313" key="6">
    <source>
        <dbReference type="Proteomes" id="UP001501000"/>
    </source>
</evidence>
<dbReference type="CDD" id="cd00407">
    <property type="entry name" value="Urease_beta"/>
    <property type="match status" value="1"/>
</dbReference>
<dbReference type="EMBL" id="BAABAJ010000012">
    <property type="protein sequence ID" value="GAA3926897.1"/>
    <property type="molecule type" value="Genomic_DNA"/>
</dbReference>
<feature type="region of interest" description="Disordered" evidence="4">
    <location>
        <begin position="97"/>
        <end position="154"/>
    </location>
</feature>
<keyword evidence="3" id="KW-0963">Cytoplasm</keyword>
<dbReference type="EC" id="3.5.1.5" evidence="3"/>
<comment type="subunit">
    <text evidence="3">Heterotrimer of UreA (gamma), UreB (beta) and UreC (alpha) subunits. Three heterotrimers associate to form the active enzyme.</text>
</comment>
<comment type="subcellular location">
    <subcellularLocation>
        <location evidence="3">Cytoplasm</location>
    </subcellularLocation>
</comment>
<accession>A0ABP7MNE0</accession>
<sequence>MIPGEILYADGPVPLNEGRPVTRLTVLNAADRPVQVGSHYHFAEVNPGLDFDRAAARGRRLHIAAGTAVRFEPGIPVEVELVPIAGRRIVPGLRGAVAGPLDPDPYGTAGPGPHGTGAETMGPGAYGTAPGPTTPAPVGGAAAGSTDLQGADRA</sequence>
<evidence type="ECO:0000256" key="4">
    <source>
        <dbReference type="SAM" id="MobiDB-lite"/>
    </source>
</evidence>
<name>A0ABP7MNE0_9ACTN</name>
<evidence type="ECO:0000256" key="3">
    <source>
        <dbReference type="HAMAP-Rule" id="MF_01954"/>
    </source>
</evidence>
<proteinExistence type="inferred from homology"/>
<evidence type="ECO:0000256" key="1">
    <source>
        <dbReference type="ARBA" id="ARBA00022801"/>
    </source>
</evidence>
<dbReference type="Proteomes" id="UP001501000">
    <property type="component" value="Unassembled WGS sequence"/>
</dbReference>
<dbReference type="InterPro" id="IPR036461">
    <property type="entry name" value="Urease_betasu_sf"/>
</dbReference>
<evidence type="ECO:0000256" key="2">
    <source>
        <dbReference type="ARBA" id="ARBA00047778"/>
    </source>
</evidence>
<dbReference type="InterPro" id="IPR002019">
    <property type="entry name" value="Urease_beta-like"/>
</dbReference>
<dbReference type="NCBIfam" id="TIGR00192">
    <property type="entry name" value="urease_beta"/>
    <property type="match status" value="1"/>
</dbReference>
<evidence type="ECO:0000313" key="5">
    <source>
        <dbReference type="EMBL" id="GAA3926897.1"/>
    </source>
</evidence>
<comment type="caution">
    <text evidence="5">The sequence shown here is derived from an EMBL/GenBank/DDBJ whole genome shotgun (WGS) entry which is preliminary data.</text>
</comment>
<dbReference type="PANTHER" id="PTHR33569:SF1">
    <property type="entry name" value="UREASE"/>
    <property type="match status" value="1"/>
</dbReference>
<feature type="compositionally biased region" description="Low complexity" evidence="4">
    <location>
        <begin position="116"/>
        <end position="146"/>
    </location>
</feature>
<comment type="similarity">
    <text evidence="3">Belongs to the urease beta subunit family.</text>
</comment>
<protein>
    <recommendedName>
        <fullName evidence="3">Urease subunit beta</fullName>
        <ecNumber evidence="3">3.5.1.5</ecNumber>
    </recommendedName>
    <alternativeName>
        <fullName evidence="3">Urea amidohydrolase subunit beta</fullName>
    </alternativeName>
</protein>
<dbReference type="SUPFAM" id="SSF51278">
    <property type="entry name" value="Urease, beta-subunit"/>
    <property type="match status" value="1"/>
</dbReference>